<keyword evidence="1" id="KW-0472">Membrane</keyword>
<dbReference type="EMBL" id="JACHFZ010000004">
    <property type="protein sequence ID" value="MBB5292526.1"/>
    <property type="molecule type" value="Genomic_DNA"/>
</dbReference>
<keyword evidence="3" id="KW-1185">Reference proteome</keyword>
<keyword evidence="1" id="KW-1133">Transmembrane helix</keyword>
<dbReference type="AlphaFoldDB" id="A0A7W8HZ07"/>
<protein>
    <submittedName>
        <fullName evidence="2">Uncharacterized protein</fullName>
    </submittedName>
</protein>
<feature type="transmembrane region" description="Helical" evidence="1">
    <location>
        <begin position="66"/>
        <end position="87"/>
    </location>
</feature>
<accession>A0A7W8HZ07</accession>
<evidence type="ECO:0000256" key="1">
    <source>
        <dbReference type="SAM" id="Phobius"/>
    </source>
</evidence>
<keyword evidence="1" id="KW-0812">Transmembrane</keyword>
<reference evidence="2 3" key="1">
    <citation type="submission" date="2020-08" db="EMBL/GenBank/DDBJ databases">
        <title>Genomic Encyclopedia of Type Strains, Phase IV (KMG-IV): sequencing the most valuable type-strain genomes for metagenomic binning, comparative biology and taxonomic classification.</title>
        <authorList>
            <person name="Goeker M."/>
        </authorList>
    </citation>
    <scope>NUCLEOTIDE SEQUENCE [LARGE SCALE GENOMIC DNA]</scope>
    <source>
        <strain evidence="2 3">DSM 25335</strain>
    </source>
</reference>
<feature type="transmembrane region" description="Helical" evidence="1">
    <location>
        <begin position="12"/>
        <end position="35"/>
    </location>
</feature>
<evidence type="ECO:0000313" key="2">
    <source>
        <dbReference type="EMBL" id="MBB5292526.1"/>
    </source>
</evidence>
<dbReference type="RefSeq" id="WP_183255027.1">
    <property type="nucleotide sequence ID" value="NZ_BAAAFF010000001.1"/>
</dbReference>
<dbReference type="Proteomes" id="UP000566663">
    <property type="component" value="Unassembled WGS sequence"/>
</dbReference>
<gene>
    <name evidence="2" type="ORF">HNQ67_002050</name>
</gene>
<name>A0A7W8HZ07_9CAUL</name>
<sequence length="90" mass="9446">MARSMSWIKWLLYGGYAVAGAVALLMATPAGLKLLGQSIDQLTFLPARLLALLWSLALLVHDDGAATALAILGVGYILNLGIGLVLVRAE</sequence>
<proteinExistence type="predicted"/>
<evidence type="ECO:0000313" key="3">
    <source>
        <dbReference type="Proteomes" id="UP000566663"/>
    </source>
</evidence>
<organism evidence="2 3">
    <name type="scientific">Brevundimonas basaltis</name>
    <dbReference type="NCBI Taxonomy" id="472166"/>
    <lineage>
        <taxon>Bacteria</taxon>
        <taxon>Pseudomonadati</taxon>
        <taxon>Pseudomonadota</taxon>
        <taxon>Alphaproteobacteria</taxon>
        <taxon>Caulobacterales</taxon>
        <taxon>Caulobacteraceae</taxon>
        <taxon>Brevundimonas</taxon>
    </lineage>
</organism>
<comment type="caution">
    <text evidence="2">The sequence shown here is derived from an EMBL/GenBank/DDBJ whole genome shotgun (WGS) entry which is preliminary data.</text>
</comment>